<evidence type="ECO:0000313" key="2">
    <source>
        <dbReference type="EMBL" id="OZM55968.1"/>
    </source>
</evidence>
<sequence length="108" mass="12975">MIQINGTTYEIINDYRDGWKEEDFQKRYSDILNKYDYIVGDWGYNQLRLRGFYENENKNSTYENKKNAIGEYIYEYCNFGCPYFVLKKIGKADTKETTIEETEEKAQP</sequence>
<name>A0A263BQV6_9BACI</name>
<accession>A0A263BQV6</accession>
<proteinExistence type="predicted"/>
<keyword evidence="3" id="KW-1185">Reference proteome</keyword>
<dbReference type="RefSeq" id="WP_094926186.1">
    <property type="nucleotide sequence ID" value="NZ_NPIA01000009.1"/>
</dbReference>
<gene>
    <name evidence="2" type="ORF">CIB95_14060</name>
</gene>
<feature type="disulfide bond" evidence="1">
    <location>
        <begin position="77"/>
        <end position="81"/>
    </location>
</feature>
<dbReference type="Pfam" id="PF06265">
    <property type="entry name" value="YutD-like"/>
    <property type="match status" value="1"/>
</dbReference>
<dbReference type="Proteomes" id="UP000217083">
    <property type="component" value="Unassembled WGS sequence"/>
</dbReference>
<dbReference type="EMBL" id="NPIA01000009">
    <property type="protein sequence ID" value="OZM55968.1"/>
    <property type="molecule type" value="Genomic_DNA"/>
</dbReference>
<comment type="caution">
    <text evidence="2">The sequence shown here is derived from an EMBL/GenBank/DDBJ whole genome shotgun (WGS) entry which is preliminary data.</text>
</comment>
<reference evidence="3" key="1">
    <citation type="submission" date="2017-08" db="EMBL/GenBank/DDBJ databases">
        <authorList>
            <person name="Huang Z."/>
        </authorList>
    </citation>
    <scope>NUCLEOTIDE SEQUENCE [LARGE SCALE GENOMIC DNA]</scope>
    <source>
        <strain evidence="3">SA5d-4</strain>
    </source>
</reference>
<dbReference type="PIRSF" id="PIRSF012565">
    <property type="entry name" value="DUF1027"/>
    <property type="match status" value="1"/>
</dbReference>
<protein>
    <recommendedName>
        <fullName evidence="4">Transcriptional regulator</fullName>
    </recommendedName>
</protein>
<dbReference type="Gene3D" id="3.50.4.20">
    <property type="match status" value="1"/>
</dbReference>
<reference evidence="2 3" key="2">
    <citation type="submission" date="2017-09" db="EMBL/GenBank/DDBJ databases">
        <title>Bacillus patelloidae sp. nov., isolated from the intestinal tract of a marine limpet.</title>
        <authorList>
            <person name="Liu R."/>
            <person name="Dong C."/>
            <person name="Shao Z."/>
        </authorList>
    </citation>
    <scope>NUCLEOTIDE SEQUENCE [LARGE SCALE GENOMIC DNA]</scope>
    <source>
        <strain evidence="2 3">SA5d-4</strain>
    </source>
</reference>
<dbReference type="InterPro" id="IPR038141">
    <property type="entry name" value="YutD-like_sf"/>
</dbReference>
<evidence type="ECO:0008006" key="4">
    <source>
        <dbReference type="Google" id="ProtNLM"/>
    </source>
</evidence>
<organism evidence="2 3">
    <name type="scientific">Lottiidibacillus patelloidae</name>
    <dbReference type="NCBI Taxonomy" id="2670334"/>
    <lineage>
        <taxon>Bacteria</taxon>
        <taxon>Bacillati</taxon>
        <taxon>Bacillota</taxon>
        <taxon>Bacilli</taxon>
        <taxon>Bacillales</taxon>
        <taxon>Bacillaceae</taxon>
        <taxon>Lottiidibacillus</taxon>
    </lineage>
</organism>
<evidence type="ECO:0000256" key="1">
    <source>
        <dbReference type="PIRSR" id="PIRSR012565-1"/>
    </source>
</evidence>
<dbReference type="AlphaFoldDB" id="A0A263BQV6"/>
<dbReference type="InterPro" id="IPR009370">
    <property type="entry name" value="YutD-like"/>
</dbReference>
<keyword evidence="1" id="KW-1015">Disulfide bond</keyword>
<evidence type="ECO:0000313" key="3">
    <source>
        <dbReference type="Proteomes" id="UP000217083"/>
    </source>
</evidence>